<sequence>MSLDNINIILTHRQLHDALLTAQPTITEEPVDVAFNVGDTFDLSCLVDANGATVSSVNWYKDDVQLDFVNPANSRYTFVNSDRFTSGDHAIRITDAVAAEDVAMFHCGVTATSFAEVVSQKASLTVYVATTMEATTEVMTTMMMMSTGRGGGGDGSWSPWVPGLDKCCGGPDLVRTRDCLPLGSTCVGESTETLTCTALCVTKGEIPKFKKCKVRKTNNKILTAKFCRQFCMRGYVYDIATGKCMDLTP</sequence>
<dbReference type="InterPro" id="IPR007110">
    <property type="entry name" value="Ig-like_dom"/>
</dbReference>
<proteinExistence type="predicted"/>
<dbReference type="Proteomes" id="UP000695022">
    <property type="component" value="Unplaced"/>
</dbReference>
<dbReference type="GeneID" id="106820031"/>
<evidence type="ECO:0000313" key="3">
    <source>
        <dbReference type="RefSeq" id="XP_014680074.1"/>
    </source>
</evidence>
<accession>A0ABM1F6K3</accession>
<feature type="domain" description="Ig-like" evidence="1">
    <location>
        <begin position="24"/>
        <end position="125"/>
    </location>
</feature>
<name>A0ABM1F6K3_PRICU</name>
<dbReference type="Gene3D" id="2.60.40.10">
    <property type="entry name" value="Immunoglobulins"/>
    <property type="match status" value="1"/>
</dbReference>
<dbReference type="SUPFAM" id="SSF48726">
    <property type="entry name" value="Immunoglobulin"/>
    <property type="match status" value="1"/>
</dbReference>
<dbReference type="InterPro" id="IPR013783">
    <property type="entry name" value="Ig-like_fold"/>
</dbReference>
<gene>
    <name evidence="3" type="primary">LOC106820031</name>
</gene>
<keyword evidence="2" id="KW-1185">Reference proteome</keyword>
<evidence type="ECO:0000313" key="2">
    <source>
        <dbReference type="Proteomes" id="UP000695022"/>
    </source>
</evidence>
<reference evidence="3" key="1">
    <citation type="submission" date="2025-08" db="UniProtKB">
        <authorList>
            <consortium name="RefSeq"/>
        </authorList>
    </citation>
    <scope>IDENTIFICATION</scope>
</reference>
<dbReference type="Pfam" id="PF07679">
    <property type="entry name" value="I-set"/>
    <property type="match status" value="1"/>
</dbReference>
<evidence type="ECO:0000259" key="1">
    <source>
        <dbReference type="PROSITE" id="PS50835"/>
    </source>
</evidence>
<dbReference type="InterPro" id="IPR013098">
    <property type="entry name" value="Ig_I-set"/>
</dbReference>
<organism evidence="2 3">
    <name type="scientific">Priapulus caudatus</name>
    <name type="common">Priapulid worm</name>
    <dbReference type="NCBI Taxonomy" id="37621"/>
    <lineage>
        <taxon>Eukaryota</taxon>
        <taxon>Metazoa</taxon>
        <taxon>Ecdysozoa</taxon>
        <taxon>Scalidophora</taxon>
        <taxon>Priapulida</taxon>
        <taxon>Priapulimorpha</taxon>
        <taxon>Priapulimorphida</taxon>
        <taxon>Priapulidae</taxon>
        <taxon>Priapulus</taxon>
    </lineage>
</organism>
<protein>
    <submittedName>
        <fullName evidence="3">Uncharacterized protein LOC106820031</fullName>
    </submittedName>
</protein>
<dbReference type="InterPro" id="IPR036179">
    <property type="entry name" value="Ig-like_dom_sf"/>
</dbReference>
<dbReference type="RefSeq" id="XP_014680074.1">
    <property type="nucleotide sequence ID" value="XM_014824588.1"/>
</dbReference>
<dbReference type="PROSITE" id="PS50835">
    <property type="entry name" value="IG_LIKE"/>
    <property type="match status" value="1"/>
</dbReference>